<dbReference type="InterPro" id="IPR039586">
    <property type="entry name" value="CFAP46"/>
</dbReference>
<evidence type="ECO:0000313" key="2">
    <source>
        <dbReference type="EMBL" id="KAF0699363.1"/>
    </source>
</evidence>
<name>A0A485KQ62_9STRA</name>
<keyword evidence="4" id="KW-1185">Reference proteome</keyword>
<feature type="region of interest" description="Disordered" evidence="1">
    <location>
        <begin position="1285"/>
        <end position="1306"/>
    </location>
</feature>
<feature type="compositionally biased region" description="Low complexity" evidence="1">
    <location>
        <begin position="418"/>
        <end position="429"/>
    </location>
</feature>
<protein>
    <submittedName>
        <fullName evidence="3">Aste57867_10079 protein</fullName>
    </submittedName>
</protein>
<organism evidence="3 4">
    <name type="scientific">Aphanomyces stellatus</name>
    <dbReference type="NCBI Taxonomy" id="120398"/>
    <lineage>
        <taxon>Eukaryota</taxon>
        <taxon>Sar</taxon>
        <taxon>Stramenopiles</taxon>
        <taxon>Oomycota</taxon>
        <taxon>Saprolegniomycetes</taxon>
        <taxon>Saprolegniales</taxon>
        <taxon>Verrucalvaceae</taxon>
        <taxon>Aphanomyces</taxon>
    </lineage>
</organism>
<dbReference type="GO" id="GO:0035082">
    <property type="term" value="P:axoneme assembly"/>
    <property type="evidence" value="ECO:0007669"/>
    <property type="project" value="InterPro"/>
</dbReference>
<feature type="region of interest" description="Disordered" evidence="1">
    <location>
        <begin position="406"/>
        <end position="429"/>
    </location>
</feature>
<proteinExistence type="predicted"/>
<dbReference type="PANTHER" id="PTHR15977:SF15">
    <property type="entry name" value="CILIA- AND FLAGELLA-ASSOCIATED PROTEIN 46"/>
    <property type="match status" value="1"/>
</dbReference>
<dbReference type="GO" id="GO:0060294">
    <property type="term" value="P:cilium movement involved in cell motility"/>
    <property type="evidence" value="ECO:0007669"/>
    <property type="project" value="InterPro"/>
</dbReference>
<dbReference type="Proteomes" id="UP000332933">
    <property type="component" value="Unassembled WGS sequence"/>
</dbReference>
<evidence type="ECO:0000313" key="4">
    <source>
        <dbReference type="Proteomes" id="UP000332933"/>
    </source>
</evidence>
<evidence type="ECO:0000256" key="1">
    <source>
        <dbReference type="SAM" id="MobiDB-lite"/>
    </source>
</evidence>
<dbReference type="InterPro" id="IPR057466">
    <property type="entry name" value="CFAP46_TPR"/>
</dbReference>
<dbReference type="EMBL" id="CAADRA010005204">
    <property type="protein sequence ID" value="VFT86955.1"/>
    <property type="molecule type" value="Genomic_DNA"/>
</dbReference>
<dbReference type="Pfam" id="PF25439">
    <property type="entry name" value="TPR_CFAP46_N"/>
    <property type="match status" value="1"/>
</dbReference>
<sequence length="2488" mass="274196">MDLDLELRRNLREINAHLDLLATLAPADALKLAEKKPPGAKELLAKLQSWTAPGHLEDNQLRLSELLACVADVAVRQSDFATADACVSWYFYLAYPRDQFYCRVLFVRAKCLAENAKAMQGQACVAQLQYAIHWILQAVKLALEPTSRPHYDFLVYNASVTYWHVARPLMRPGSARHLVESMQAILDGLKAVNDADKAWMIRFELTLASAYEDENQLSKAGKVINEAVDHVLALLPKTPEAAATAPADAALFEEASIMQVHLGRHKDPECAKALATAKKNMVTKRQLTLFNLQSIKSKITPPETIRAALLEIFATTTGHKLEMFQQPIPPIVPDDGTVEWDSLVELGLLAVQHHHVDIAKICEHVASASKRLSARVRIMTDLLRCFLQMEPPAAAAPTAAATAHDAYKSATPSTGHRAGSPTHATTSAAAAPVDAKLLHLDKRQREAHRLSRHVEGVKVLERSLAAAKRVGDPNLIQDICILAWNVAMPLLESHLRKHVHRLFQSATALLEDLESPLVALRAQMHFETAKCEMESDYLAKASTHVNKALALDYGGPKPAESKGTDAHTTKPNGGAIAAKPSAGIVDDVSVRPLDKLLVPMKRTLDLKSNLYGEPDAIEDQALIIVEQSREAHDNHLKATLLSKAAALLETAPPEPNTPAAAASPIALQRYALWSAMAKLAWQIKNIPMTRKASSKALKYSFPLDFAQSIEQGTPFCHIMALTHECMWLGELHFVLAETYSHEIKGYEKDPNVAAVQLRLGTAVDEILDEPFATIHACKKHVIAEIVLGLQRGLDAKVPYVVQNAATYLWNYHFHLFRKPYDQLDRVLPELSAALDQVFQALLTAENLTDQLPLLSCVAQSLTVLHRGQPNEMEAPLDAVLKRDGLPILHRKALIEIKTQVQLDRAAKDPVVGDTTAMKVVSCIKGLEVQLDALTGRDVPKDEEKALLDKALGFYQKATTLWLPHAAEAFAAVESLLELEQQKREFHAEMWVRLAKAALLLHRTPDAQKFCEQAVLPLQASNIPPPFLTKSIWRWYSLAQLVWAQAVLQLAADTEAQERDIKQELALFAIKHLLLGAEFGVHAGNPSLVQNASRLMWNGMLPILDLNGSPTPSFRRKLTADMHIMLDHLSAVDAGQYAFRADFVCALLDIYEEVQEWGAGLSTVEAAFAVIPPAHQRPLWRYRVIFMSKLGKSVQDGFAKMKENDVLLQARVSKRIAASSTDPGAQYKALYRAVKDLQGRTEQAQFLVEIAEWFYTNEFPLDDVHDQLHGVIHMLLPVLQRDMAGGDDKAASGKKTAAKKKRKDDTTTPPLEWWHLDLLLRAHVMLALAARTFRERLDYTFAALGHVLKIWDALQQEHVLVQFKEAFEVYVAAPQDAAEPKLDFDDWKATRPPGFVTPAFHVPTSTHGWAHATFDSVVPTLCGQTPLSKASPVLLHPASVTQPTLTLYYLNKLMTLAIEMYQHPHVVPCLWLAKLLVVATSAMSTSSMAGLSELPLMPVLLDLKLAHVLGALTYTEMSQVCLKRAIDALRAANEPPSSTIVSHLPSDKGNLATSTRRHRPLVSSKYNVLALCTEIADQLLDAGYHLQVKLLLELTAHQCTTAGDSHTLAYVDYCRGKLCLLEGQVVAALQHLQLACGTDGLDVHTFTKSVILYTSTLRRHGHAKPAKAALQHALGVLDRLQQLKLTPTPVQLKLLDNHVPTDDDLDAVDCTARLHAAYAELLVHESQTLQATGGDWGNAWAEAMRVFAACVDTWARLGGSFAMVDVASAWGALLVAKASDELADVDPRAMFDQARAALEVAHGFLEGVWDATDVAVDRDVDVINPALGSRLAQLKLELARVELATAHAGDETKMVVYRIESDAKKNLIELWLERTAPKHEKTVEEMQVPPIEMALLYANGAAALTQLAPEPRVAATVAQCLRRQLQPDDTQWSYSSEALRKQGIASAVGPSPAPVAPPTGKAAAVAAATVIDVPPPTAQDERVQDCMRLLQATLEMAIACRDRATIQQCTFELMQAYGCRDVALAIKYLLWFQSCRTSVVAQELLVEACEPTNRTALFMHRVQHLPSTSVPAQLAHLFLDHESEVWRRLGVTAHIDQVLAALPPNYTVFSLQFSVDAKYLYAAVVGGGSAPPFLARMEFHRPRRTALRELVAKIKAWRLSTVKTLLQYSDAMMGEHDAFEFAASDKATQPDDILETQFEALVEETRGLFAPLLECVQAALTSKPSSGDDAFVVFLADPALESLPFEVLIDGIDARDLSMHILASRLQSYKSMPYKRDDLYYVADPQNDEPSDDGHSIQATLNNLKSVVHGVKGLSGRKYVPSTGEWQMALTSRRGGGFLFYGPNRSLAHFPPSFVAGLNAGKCNLVVSMSRMENYASYRRQSKLDTHKSKRVLSLEDGWESAALWSLCGVNCVVTNQWNTSFVANHRVVQGLFGQLAKNVPVAKAIKHIGDVWLAAPVQHEKKADAPLHGTLKRRVRYNPIVYGVAHLV</sequence>
<evidence type="ECO:0000313" key="3">
    <source>
        <dbReference type="EMBL" id="VFT86955.1"/>
    </source>
</evidence>
<reference evidence="2" key="2">
    <citation type="submission" date="2019-06" db="EMBL/GenBank/DDBJ databases">
        <title>Genomics analysis of Aphanomyces spp. identifies a new class of oomycete effector associated with host adaptation.</title>
        <authorList>
            <person name="Gaulin E."/>
        </authorList>
    </citation>
    <scope>NUCLEOTIDE SEQUENCE</scope>
    <source>
        <strain evidence="2">CBS 578.67</strain>
    </source>
</reference>
<accession>A0A485KQ62</accession>
<reference evidence="3 4" key="1">
    <citation type="submission" date="2019-03" db="EMBL/GenBank/DDBJ databases">
        <authorList>
            <person name="Gaulin E."/>
            <person name="Dumas B."/>
        </authorList>
    </citation>
    <scope>NUCLEOTIDE SEQUENCE [LARGE SCALE GENOMIC DNA]</scope>
    <source>
        <strain evidence="3">CBS 568.67</strain>
    </source>
</reference>
<feature type="compositionally biased region" description="Basic and acidic residues" evidence="1">
    <location>
        <begin position="559"/>
        <end position="568"/>
    </location>
</feature>
<feature type="region of interest" description="Disordered" evidence="1">
    <location>
        <begin position="556"/>
        <end position="577"/>
    </location>
</feature>
<dbReference type="EMBL" id="VJMH01005183">
    <property type="protein sequence ID" value="KAF0699363.1"/>
    <property type="molecule type" value="Genomic_DNA"/>
</dbReference>
<gene>
    <name evidence="3" type="primary">Aste57867_10079</name>
    <name evidence="2" type="ORF">As57867_010040</name>
    <name evidence="3" type="ORF">ASTE57867_10079</name>
</gene>
<dbReference type="OrthoDB" id="68437at2759"/>
<dbReference type="PANTHER" id="PTHR15977">
    <property type="entry name" value="CILIA- AND FLAGELLA-ASSOCIATED PROTEIN 46"/>
    <property type="match status" value="1"/>
</dbReference>